<accession>A0A285X0E4</accession>
<proteinExistence type="predicted"/>
<dbReference type="GO" id="GO:0080120">
    <property type="term" value="P:CAAX-box protein maturation"/>
    <property type="evidence" value="ECO:0007669"/>
    <property type="project" value="UniProtKB-ARBA"/>
</dbReference>
<protein>
    <submittedName>
        <fullName evidence="3">CAAX protease self-immunity</fullName>
    </submittedName>
</protein>
<keyword evidence="3" id="KW-0378">Hydrolase</keyword>
<dbReference type="RefSeq" id="WP_097054602.1">
    <property type="nucleotide sequence ID" value="NZ_OCMF01000001.1"/>
</dbReference>
<dbReference type="AlphaFoldDB" id="A0A285X0E4"/>
<dbReference type="InterPro" id="IPR003675">
    <property type="entry name" value="Rce1/LyrA-like_dom"/>
</dbReference>
<dbReference type="GO" id="GO:0006508">
    <property type="term" value="P:proteolysis"/>
    <property type="evidence" value="ECO:0007669"/>
    <property type="project" value="UniProtKB-KW"/>
</dbReference>
<keyword evidence="1" id="KW-0472">Membrane</keyword>
<keyword evidence="4" id="KW-1185">Reference proteome</keyword>
<evidence type="ECO:0000313" key="3">
    <source>
        <dbReference type="EMBL" id="SOC78807.1"/>
    </source>
</evidence>
<dbReference type="OrthoDB" id="193898at2"/>
<keyword evidence="1" id="KW-1133">Transmembrane helix</keyword>
<keyword evidence="3" id="KW-0645">Protease</keyword>
<feature type="domain" description="CAAX prenyl protease 2/Lysostaphin resistance protein A-like" evidence="2">
    <location>
        <begin position="129"/>
        <end position="215"/>
    </location>
</feature>
<feature type="transmembrane region" description="Helical" evidence="1">
    <location>
        <begin position="40"/>
        <end position="62"/>
    </location>
</feature>
<feature type="transmembrane region" description="Helical" evidence="1">
    <location>
        <begin position="127"/>
        <end position="147"/>
    </location>
</feature>
<sequence>MTITKAGIYFVGLVATMLTSAIAALYLLDLFENDLTEEGFKHLFGLITWLAPLTAYAIMFKISGFKLSLRAAPEKISALKHEFLVYVLFIAIGLELIERPLFDLEKIWNFYLLEKAEPYHFPEADRFIFYEGIFAILLAPVLEELFFRKYLFGELLKRYSVTTAMLISSLCFSLLHISSLRNLLPAFLLGMIACIIYKRTGNIFYTIFLHSLANILWFSLQYLGEPFYNWIFGLKYNYIFWMMFLLGIVITYFAMSKIKNVSSNFD</sequence>
<name>A0A285X0E4_9FLAO</name>
<dbReference type="PANTHER" id="PTHR36435">
    <property type="entry name" value="SLR1288 PROTEIN"/>
    <property type="match status" value="1"/>
</dbReference>
<evidence type="ECO:0000259" key="2">
    <source>
        <dbReference type="Pfam" id="PF02517"/>
    </source>
</evidence>
<gene>
    <name evidence="3" type="ORF">SAMN06296241_0323</name>
</gene>
<feature type="transmembrane region" description="Helical" evidence="1">
    <location>
        <begin position="236"/>
        <end position="255"/>
    </location>
</feature>
<feature type="transmembrane region" description="Helical" evidence="1">
    <location>
        <begin position="7"/>
        <end position="28"/>
    </location>
</feature>
<dbReference type="PANTHER" id="PTHR36435:SF1">
    <property type="entry name" value="CAAX AMINO TERMINAL PROTEASE FAMILY PROTEIN"/>
    <property type="match status" value="1"/>
</dbReference>
<dbReference type="InterPro" id="IPR052710">
    <property type="entry name" value="CAAX_protease"/>
</dbReference>
<evidence type="ECO:0000256" key="1">
    <source>
        <dbReference type="SAM" id="Phobius"/>
    </source>
</evidence>
<organism evidence="3 4">
    <name type="scientific">Salinimicrobium sediminis</name>
    <dbReference type="NCBI Taxonomy" id="1343891"/>
    <lineage>
        <taxon>Bacteria</taxon>
        <taxon>Pseudomonadati</taxon>
        <taxon>Bacteroidota</taxon>
        <taxon>Flavobacteriia</taxon>
        <taxon>Flavobacteriales</taxon>
        <taxon>Flavobacteriaceae</taxon>
        <taxon>Salinimicrobium</taxon>
    </lineage>
</organism>
<feature type="transmembrane region" description="Helical" evidence="1">
    <location>
        <begin position="207"/>
        <end position="224"/>
    </location>
</feature>
<dbReference type="Proteomes" id="UP000219193">
    <property type="component" value="Unassembled WGS sequence"/>
</dbReference>
<feature type="transmembrane region" description="Helical" evidence="1">
    <location>
        <begin position="159"/>
        <end position="177"/>
    </location>
</feature>
<dbReference type="EMBL" id="OCMF01000001">
    <property type="protein sequence ID" value="SOC78807.1"/>
    <property type="molecule type" value="Genomic_DNA"/>
</dbReference>
<dbReference type="GO" id="GO:0004175">
    <property type="term" value="F:endopeptidase activity"/>
    <property type="evidence" value="ECO:0007669"/>
    <property type="project" value="UniProtKB-ARBA"/>
</dbReference>
<evidence type="ECO:0000313" key="4">
    <source>
        <dbReference type="Proteomes" id="UP000219193"/>
    </source>
</evidence>
<dbReference type="Pfam" id="PF02517">
    <property type="entry name" value="Rce1-like"/>
    <property type="match status" value="1"/>
</dbReference>
<reference evidence="4" key="1">
    <citation type="submission" date="2017-09" db="EMBL/GenBank/DDBJ databases">
        <authorList>
            <person name="Varghese N."/>
            <person name="Submissions S."/>
        </authorList>
    </citation>
    <scope>NUCLEOTIDE SEQUENCE [LARGE SCALE GENOMIC DNA]</scope>
    <source>
        <strain evidence="4">CGMCC 1.12641</strain>
    </source>
</reference>
<keyword evidence="1" id="KW-0812">Transmembrane</keyword>